<keyword evidence="3" id="KW-1185">Reference proteome</keyword>
<dbReference type="CDD" id="cd04301">
    <property type="entry name" value="NAT_SF"/>
    <property type="match status" value="1"/>
</dbReference>
<dbReference type="AlphaFoldDB" id="A0A372JIC1"/>
<dbReference type="InterPro" id="IPR031165">
    <property type="entry name" value="GNAT_YJDJ"/>
</dbReference>
<proteinExistence type="predicted"/>
<dbReference type="InterPro" id="IPR016181">
    <property type="entry name" value="Acyl_CoA_acyltransferase"/>
</dbReference>
<dbReference type="RefSeq" id="WP_117359191.1">
    <property type="nucleotide sequence ID" value="NZ_QURH01000330.1"/>
</dbReference>
<dbReference type="OrthoDB" id="5405911at2"/>
<dbReference type="Proteomes" id="UP000261811">
    <property type="component" value="Unassembled WGS sequence"/>
</dbReference>
<dbReference type="PROSITE" id="PS51729">
    <property type="entry name" value="GNAT_YJDJ"/>
    <property type="match status" value="1"/>
</dbReference>
<organism evidence="2 3">
    <name type="scientific">Actinomadura logoneensis</name>
    <dbReference type="NCBI Taxonomy" id="2293572"/>
    <lineage>
        <taxon>Bacteria</taxon>
        <taxon>Bacillati</taxon>
        <taxon>Actinomycetota</taxon>
        <taxon>Actinomycetes</taxon>
        <taxon>Streptosporangiales</taxon>
        <taxon>Thermomonosporaceae</taxon>
        <taxon>Actinomadura</taxon>
    </lineage>
</organism>
<evidence type="ECO:0000259" key="1">
    <source>
        <dbReference type="PROSITE" id="PS51729"/>
    </source>
</evidence>
<dbReference type="PANTHER" id="PTHR31435">
    <property type="entry name" value="PROTEIN NATD1"/>
    <property type="match status" value="1"/>
</dbReference>
<dbReference type="EMBL" id="QURH01000330">
    <property type="protein sequence ID" value="RFU39659.1"/>
    <property type="molecule type" value="Genomic_DNA"/>
</dbReference>
<protein>
    <submittedName>
        <fullName evidence="2">N-acetyltransferase</fullName>
    </submittedName>
</protein>
<keyword evidence="2" id="KW-0808">Transferase</keyword>
<dbReference type="PANTHER" id="PTHR31435:SF10">
    <property type="entry name" value="BSR4717 PROTEIN"/>
    <property type="match status" value="1"/>
</dbReference>
<reference evidence="2 3" key="1">
    <citation type="submission" date="2018-08" db="EMBL/GenBank/DDBJ databases">
        <title>Actinomadura jelena sp. nov., a novel Actinomycete isolated from soil in Chad.</title>
        <authorList>
            <person name="Shi L."/>
        </authorList>
    </citation>
    <scope>NUCLEOTIDE SEQUENCE [LARGE SCALE GENOMIC DNA]</scope>
    <source>
        <strain evidence="2 3">NEAU-G17</strain>
    </source>
</reference>
<sequence>MTKLVKDDRERNRYEITVDGALAGFAEYHLRKDGRTVVFTHTEIFPEFGGQGVGGALARGALDDVRAGGRTVVPLCPFIKGWIDKHPDYQDLVVRPA</sequence>
<name>A0A372JIC1_9ACTN</name>
<feature type="domain" description="N-acetyltransferase" evidence="1">
    <location>
        <begin position="6"/>
        <end position="94"/>
    </location>
</feature>
<gene>
    <name evidence="2" type="ORF">DZF91_21160</name>
</gene>
<dbReference type="Pfam" id="PF14542">
    <property type="entry name" value="Acetyltransf_CG"/>
    <property type="match status" value="1"/>
</dbReference>
<dbReference type="GO" id="GO:0016740">
    <property type="term" value="F:transferase activity"/>
    <property type="evidence" value="ECO:0007669"/>
    <property type="project" value="UniProtKB-KW"/>
</dbReference>
<evidence type="ECO:0000313" key="2">
    <source>
        <dbReference type="EMBL" id="RFU39659.1"/>
    </source>
</evidence>
<accession>A0A372JIC1</accession>
<dbReference type="SUPFAM" id="SSF55729">
    <property type="entry name" value="Acyl-CoA N-acyltransferases (Nat)"/>
    <property type="match status" value="1"/>
</dbReference>
<dbReference type="InterPro" id="IPR045057">
    <property type="entry name" value="Gcn5-rel_NAT"/>
</dbReference>
<dbReference type="Gene3D" id="3.40.630.30">
    <property type="match status" value="1"/>
</dbReference>
<evidence type="ECO:0000313" key="3">
    <source>
        <dbReference type="Proteomes" id="UP000261811"/>
    </source>
</evidence>
<comment type="caution">
    <text evidence="2">The sequence shown here is derived from an EMBL/GenBank/DDBJ whole genome shotgun (WGS) entry which is preliminary data.</text>
</comment>